<dbReference type="EMBL" id="BAABDD010000003">
    <property type="protein sequence ID" value="GAA3729742.1"/>
    <property type="molecule type" value="Genomic_DNA"/>
</dbReference>
<keyword evidence="2 6" id="KW-0812">Transmembrane</keyword>
<dbReference type="InterPro" id="IPR007343">
    <property type="entry name" value="Uncharacterised_pept_Zn_put"/>
</dbReference>
<organism evidence="7 8">
    <name type="scientific">Salinactinospora qingdaonensis</name>
    <dbReference type="NCBI Taxonomy" id="702744"/>
    <lineage>
        <taxon>Bacteria</taxon>
        <taxon>Bacillati</taxon>
        <taxon>Actinomycetota</taxon>
        <taxon>Actinomycetes</taxon>
        <taxon>Streptosporangiales</taxon>
        <taxon>Nocardiopsidaceae</taxon>
        <taxon>Salinactinospora</taxon>
    </lineage>
</organism>
<reference evidence="8" key="1">
    <citation type="journal article" date="2019" name="Int. J. Syst. Evol. Microbiol.">
        <title>The Global Catalogue of Microorganisms (GCM) 10K type strain sequencing project: providing services to taxonomists for standard genome sequencing and annotation.</title>
        <authorList>
            <consortium name="The Broad Institute Genomics Platform"/>
            <consortium name="The Broad Institute Genome Sequencing Center for Infectious Disease"/>
            <person name="Wu L."/>
            <person name="Ma J."/>
        </authorList>
    </citation>
    <scope>NUCLEOTIDE SEQUENCE [LARGE SCALE GENOMIC DNA]</scope>
    <source>
        <strain evidence="8">JCM 17137</strain>
    </source>
</reference>
<dbReference type="RefSeq" id="WP_344967408.1">
    <property type="nucleotide sequence ID" value="NZ_BAABDD010000003.1"/>
</dbReference>
<dbReference type="PANTHER" id="PTHR30168:SF0">
    <property type="entry name" value="INNER MEMBRANE PROTEIN"/>
    <property type="match status" value="1"/>
</dbReference>
<evidence type="ECO:0000256" key="6">
    <source>
        <dbReference type="SAM" id="Phobius"/>
    </source>
</evidence>
<dbReference type="PANTHER" id="PTHR30168">
    <property type="entry name" value="PUTATIVE MEMBRANE PROTEIN YPFJ"/>
    <property type="match status" value="1"/>
</dbReference>
<evidence type="ECO:0000313" key="8">
    <source>
        <dbReference type="Proteomes" id="UP001500908"/>
    </source>
</evidence>
<comment type="caution">
    <text evidence="7">The sequence shown here is derived from an EMBL/GenBank/DDBJ whole genome shotgun (WGS) entry which is preliminary data.</text>
</comment>
<proteinExistence type="predicted"/>
<keyword evidence="4 6" id="KW-0472">Membrane</keyword>
<keyword evidence="8" id="KW-1185">Reference proteome</keyword>
<evidence type="ECO:0008006" key="9">
    <source>
        <dbReference type="Google" id="ProtNLM"/>
    </source>
</evidence>
<evidence type="ECO:0000256" key="4">
    <source>
        <dbReference type="ARBA" id="ARBA00023136"/>
    </source>
</evidence>
<gene>
    <name evidence="7" type="ORF">GCM10022402_08050</name>
</gene>
<dbReference type="Proteomes" id="UP001500908">
    <property type="component" value="Unassembled WGS sequence"/>
</dbReference>
<evidence type="ECO:0000256" key="3">
    <source>
        <dbReference type="ARBA" id="ARBA00022989"/>
    </source>
</evidence>
<sequence length="330" mass="35445">MEAGSREDARDTYALPSYARKPRRRLSIGVGAVIAFGLGAVGLAGFLTVAALIEPSGEHGRPVASSGLPGGNTAPVEETAEETDGAEEPTGTSDTGDVLSGNALYTTGELVEVACPAPSVDIEDAASMERFLHTMTTCMDRSWSQQFDDADLEFQAPNRIYWYASGQSPCGKYPSQGTAAFYCQANRGLYLGVKNIVHKSGHNGNPEAYTFLLSHEYAHHVQSEAGILGHYHAGRGAESVVSSRDAWTRKSELQANCLGAAFLGSIRASFPIGSDEEANILEDAERRGDFTDADRTHGSPRNSRLWTAHGMDRRDPASCNTWQARSDLVQ</sequence>
<feature type="transmembrane region" description="Helical" evidence="6">
    <location>
        <begin position="26"/>
        <end position="53"/>
    </location>
</feature>
<evidence type="ECO:0000256" key="5">
    <source>
        <dbReference type="SAM" id="MobiDB-lite"/>
    </source>
</evidence>
<feature type="region of interest" description="Disordered" evidence="5">
    <location>
        <begin position="289"/>
        <end position="318"/>
    </location>
</feature>
<protein>
    <recommendedName>
        <fullName evidence="9">Neutral zinc metallopeptidase</fullName>
    </recommendedName>
</protein>
<dbReference type="Pfam" id="PF04228">
    <property type="entry name" value="Zn_peptidase"/>
    <property type="match status" value="1"/>
</dbReference>
<feature type="compositionally biased region" description="Acidic residues" evidence="5">
    <location>
        <begin position="78"/>
        <end position="87"/>
    </location>
</feature>
<comment type="subcellular location">
    <subcellularLocation>
        <location evidence="1">Membrane</location>
        <topology evidence="1">Single-pass membrane protein</topology>
    </subcellularLocation>
</comment>
<feature type="region of interest" description="Disordered" evidence="5">
    <location>
        <begin position="58"/>
        <end position="99"/>
    </location>
</feature>
<keyword evidence="3 6" id="KW-1133">Transmembrane helix</keyword>
<name>A0ABP7F7A1_9ACTN</name>
<evidence type="ECO:0000313" key="7">
    <source>
        <dbReference type="EMBL" id="GAA3729742.1"/>
    </source>
</evidence>
<evidence type="ECO:0000256" key="1">
    <source>
        <dbReference type="ARBA" id="ARBA00004167"/>
    </source>
</evidence>
<accession>A0ABP7F7A1</accession>
<evidence type="ECO:0000256" key="2">
    <source>
        <dbReference type="ARBA" id="ARBA00022692"/>
    </source>
</evidence>